<feature type="domain" description="HPt" evidence="23">
    <location>
        <begin position="1115"/>
        <end position="1214"/>
    </location>
</feature>
<keyword evidence="7" id="KW-0808">Transferase</keyword>
<dbReference type="Gene3D" id="3.30.565.10">
    <property type="entry name" value="Histidine kinase-like ATPase, C-terminal domain"/>
    <property type="match status" value="1"/>
</dbReference>
<dbReference type="PANTHER" id="PTHR43047:SF72">
    <property type="entry name" value="OSMOSENSING HISTIDINE PROTEIN KINASE SLN1"/>
    <property type="match status" value="1"/>
</dbReference>
<dbReference type="CDD" id="cd00082">
    <property type="entry name" value="HisKA"/>
    <property type="match status" value="1"/>
</dbReference>
<dbReference type="SMART" id="SM00062">
    <property type="entry name" value="PBPb"/>
    <property type="match status" value="2"/>
</dbReference>
<dbReference type="InterPro" id="IPR008207">
    <property type="entry name" value="Sig_transdc_His_kin_Hpt_dom"/>
</dbReference>
<evidence type="ECO:0000256" key="2">
    <source>
        <dbReference type="ARBA" id="ARBA00004429"/>
    </source>
</evidence>
<dbReference type="EC" id="2.7.13.3" evidence="3"/>
<dbReference type="Pfam" id="PF00512">
    <property type="entry name" value="HisKA"/>
    <property type="match status" value="1"/>
</dbReference>
<keyword evidence="12" id="KW-0067">ATP-binding</keyword>
<dbReference type="GO" id="GO:0000155">
    <property type="term" value="F:phosphorelay sensor kinase activity"/>
    <property type="evidence" value="ECO:0007669"/>
    <property type="project" value="InterPro"/>
</dbReference>
<dbReference type="PROSITE" id="PS50110">
    <property type="entry name" value="RESPONSE_REGULATORY"/>
    <property type="match status" value="1"/>
</dbReference>
<dbReference type="SMART" id="SM00387">
    <property type="entry name" value="HATPase_c"/>
    <property type="match status" value="1"/>
</dbReference>
<keyword evidence="14" id="KW-0902">Two-component regulatory system</keyword>
<comment type="catalytic activity">
    <reaction evidence="1">
        <text>ATP + protein L-histidine = ADP + protein N-phospho-L-histidine.</text>
        <dbReference type="EC" id="2.7.13.3"/>
    </reaction>
</comment>
<dbReference type="NCBIfam" id="TIGR00229">
    <property type="entry name" value="sensory_box"/>
    <property type="match status" value="1"/>
</dbReference>
<evidence type="ECO:0000313" key="25">
    <source>
        <dbReference type="Proteomes" id="UP000219271"/>
    </source>
</evidence>
<dbReference type="FunFam" id="3.30.565.10:FF:000010">
    <property type="entry name" value="Sensor histidine kinase RcsC"/>
    <property type="match status" value="1"/>
</dbReference>
<evidence type="ECO:0000259" key="19">
    <source>
        <dbReference type="PROSITE" id="PS50109"/>
    </source>
</evidence>
<dbReference type="SUPFAM" id="SSF55874">
    <property type="entry name" value="ATPase domain of HSP90 chaperone/DNA topoisomerase II/histidine kinase"/>
    <property type="match status" value="1"/>
</dbReference>
<keyword evidence="25" id="KW-1185">Reference proteome</keyword>
<gene>
    <name evidence="24" type="ORF">SAMN06273570_3978</name>
</gene>
<feature type="modified residue" description="Phosphohistidine" evidence="16">
    <location>
        <position position="1154"/>
    </location>
</feature>
<dbReference type="AlphaFoldDB" id="A0A286BZH6"/>
<feature type="domain" description="PAC" evidence="22">
    <location>
        <begin position="657"/>
        <end position="710"/>
    </location>
</feature>
<evidence type="ECO:0000256" key="6">
    <source>
        <dbReference type="ARBA" id="ARBA00022553"/>
    </source>
</evidence>
<evidence type="ECO:0000256" key="12">
    <source>
        <dbReference type="ARBA" id="ARBA00022840"/>
    </source>
</evidence>
<evidence type="ECO:0000256" key="1">
    <source>
        <dbReference type="ARBA" id="ARBA00000085"/>
    </source>
</evidence>
<evidence type="ECO:0000256" key="10">
    <source>
        <dbReference type="ARBA" id="ARBA00022741"/>
    </source>
</evidence>
<dbReference type="Gene3D" id="3.40.190.10">
    <property type="entry name" value="Periplasmic binding protein-like II"/>
    <property type="match status" value="4"/>
</dbReference>
<dbReference type="EMBL" id="OCMY01000001">
    <property type="protein sequence ID" value="SOD39528.1"/>
    <property type="molecule type" value="Genomic_DNA"/>
</dbReference>
<evidence type="ECO:0000256" key="17">
    <source>
        <dbReference type="PROSITE-ProRule" id="PRU00169"/>
    </source>
</evidence>
<evidence type="ECO:0000256" key="7">
    <source>
        <dbReference type="ARBA" id="ARBA00022679"/>
    </source>
</evidence>
<evidence type="ECO:0000256" key="4">
    <source>
        <dbReference type="ARBA" id="ARBA00022475"/>
    </source>
</evidence>
<dbReference type="OrthoDB" id="9770795at2"/>
<dbReference type="Pfam" id="PF00497">
    <property type="entry name" value="SBP_bac_3"/>
    <property type="match status" value="2"/>
</dbReference>
<dbReference type="Gene3D" id="3.30.450.20">
    <property type="entry name" value="PAS domain"/>
    <property type="match status" value="1"/>
</dbReference>
<keyword evidence="15 18" id="KW-0472">Membrane</keyword>
<dbReference type="SUPFAM" id="SSF52172">
    <property type="entry name" value="CheY-like"/>
    <property type="match status" value="1"/>
</dbReference>
<evidence type="ECO:0000259" key="22">
    <source>
        <dbReference type="PROSITE" id="PS50113"/>
    </source>
</evidence>
<dbReference type="Pfam" id="PF08448">
    <property type="entry name" value="PAS_4"/>
    <property type="match status" value="1"/>
</dbReference>
<evidence type="ECO:0000259" key="20">
    <source>
        <dbReference type="PROSITE" id="PS50110"/>
    </source>
</evidence>
<protein>
    <recommendedName>
        <fullName evidence="3">histidine kinase</fullName>
        <ecNumber evidence="3">2.7.13.3</ecNumber>
    </recommendedName>
</protein>
<dbReference type="InterPro" id="IPR035965">
    <property type="entry name" value="PAS-like_dom_sf"/>
</dbReference>
<dbReference type="GO" id="GO:0009927">
    <property type="term" value="F:histidine phosphotransfer kinase activity"/>
    <property type="evidence" value="ECO:0007669"/>
    <property type="project" value="TreeGrafter"/>
</dbReference>
<evidence type="ECO:0000256" key="9">
    <source>
        <dbReference type="ARBA" id="ARBA00022729"/>
    </source>
</evidence>
<dbReference type="PROSITE" id="PS50112">
    <property type="entry name" value="PAS"/>
    <property type="match status" value="1"/>
</dbReference>
<dbReference type="InterPro" id="IPR003661">
    <property type="entry name" value="HisK_dim/P_dom"/>
</dbReference>
<dbReference type="Gene3D" id="1.20.120.160">
    <property type="entry name" value="HPT domain"/>
    <property type="match status" value="1"/>
</dbReference>
<keyword evidence="8 18" id="KW-0812">Transmembrane</keyword>
<evidence type="ECO:0000259" key="21">
    <source>
        <dbReference type="PROSITE" id="PS50112"/>
    </source>
</evidence>
<dbReference type="Gene3D" id="1.10.287.130">
    <property type="match status" value="1"/>
</dbReference>
<dbReference type="Proteomes" id="UP000219271">
    <property type="component" value="Unassembled WGS sequence"/>
</dbReference>
<feature type="domain" description="Response regulatory" evidence="20">
    <location>
        <begin position="971"/>
        <end position="1090"/>
    </location>
</feature>
<evidence type="ECO:0000256" key="11">
    <source>
        <dbReference type="ARBA" id="ARBA00022777"/>
    </source>
</evidence>
<evidence type="ECO:0000256" key="5">
    <source>
        <dbReference type="ARBA" id="ARBA00022519"/>
    </source>
</evidence>
<dbReference type="InterPro" id="IPR001789">
    <property type="entry name" value="Sig_transdc_resp-reg_receiver"/>
</dbReference>
<dbReference type="CDD" id="cd16922">
    <property type="entry name" value="HATPase_EvgS-ArcB-TorS-like"/>
    <property type="match status" value="1"/>
</dbReference>
<dbReference type="RefSeq" id="WP_097097325.1">
    <property type="nucleotide sequence ID" value="NZ_OCMY01000001.1"/>
</dbReference>
<feature type="domain" description="PAS" evidence="21">
    <location>
        <begin position="581"/>
        <end position="654"/>
    </location>
</feature>
<evidence type="ECO:0000259" key="23">
    <source>
        <dbReference type="PROSITE" id="PS50894"/>
    </source>
</evidence>
<dbReference type="Pfam" id="PF01627">
    <property type="entry name" value="Hpt"/>
    <property type="match status" value="1"/>
</dbReference>
<dbReference type="InterPro" id="IPR036890">
    <property type="entry name" value="HATPase_C_sf"/>
</dbReference>
<dbReference type="SMART" id="SM00388">
    <property type="entry name" value="HisKA"/>
    <property type="match status" value="1"/>
</dbReference>
<name>A0A286BZH6_9GAMM</name>
<dbReference type="PROSITE" id="PS50113">
    <property type="entry name" value="PAC"/>
    <property type="match status" value="1"/>
</dbReference>
<dbReference type="SUPFAM" id="SSF47384">
    <property type="entry name" value="Homodimeric domain of signal transducing histidine kinase"/>
    <property type="match status" value="1"/>
</dbReference>
<dbReference type="SUPFAM" id="SSF53850">
    <property type="entry name" value="Periplasmic binding protein-like II"/>
    <property type="match status" value="2"/>
</dbReference>
<dbReference type="GO" id="GO:0005886">
    <property type="term" value="C:plasma membrane"/>
    <property type="evidence" value="ECO:0007669"/>
    <property type="project" value="UniProtKB-SubCell"/>
</dbReference>
<dbReference type="SMART" id="SM00091">
    <property type="entry name" value="PAS"/>
    <property type="match status" value="1"/>
</dbReference>
<dbReference type="InterPro" id="IPR000014">
    <property type="entry name" value="PAS"/>
</dbReference>
<evidence type="ECO:0000256" key="18">
    <source>
        <dbReference type="SAM" id="Phobius"/>
    </source>
</evidence>
<evidence type="ECO:0000256" key="3">
    <source>
        <dbReference type="ARBA" id="ARBA00012438"/>
    </source>
</evidence>
<dbReference type="InterPro" id="IPR004358">
    <property type="entry name" value="Sig_transdc_His_kin-like_C"/>
</dbReference>
<reference evidence="25" key="1">
    <citation type="submission" date="2017-09" db="EMBL/GenBank/DDBJ databases">
        <authorList>
            <person name="Varghese N."/>
            <person name="Submissions S."/>
        </authorList>
    </citation>
    <scope>NUCLEOTIDE SEQUENCE [LARGE SCALE GENOMIC DNA]</scope>
    <source>
        <strain evidence="25">JKS000234</strain>
    </source>
</reference>
<dbReference type="CDD" id="cd17546">
    <property type="entry name" value="REC_hyHK_CKI1_RcsC-like"/>
    <property type="match status" value="1"/>
</dbReference>
<keyword evidence="5" id="KW-0997">Cell inner membrane</keyword>
<dbReference type="PROSITE" id="PS50109">
    <property type="entry name" value="HIS_KIN"/>
    <property type="match status" value="1"/>
</dbReference>
<dbReference type="InterPro" id="IPR013656">
    <property type="entry name" value="PAS_4"/>
</dbReference>
<dbReference type="SMART" id="SM00448">
    <property type="entry name" value="REC"/>
    <property type="match status" value="1"/>
</dbReference>
<evidence type="ECO:0000256" key="16">
    <source>
        <dbReference type="PROSITE-ProRule" id="PRU00110"/>
    </source>
</evidence>
<dbReference type="InterPro" id="IPR049870">
    <property type="entry name" value="BvgS-like_periplasmic1"/>
</dbReference>
<dbReference type="Pfam" id="PF00072">
    <property type="entry name" value="Response_reg"/>
    <property type="match status" value="1"/>
</dbReference>
<dbReference type="PRINTS" id="PR00344">
    <property type="entry name" value="BCTRLSENSOR"/>
</dbReference>
<keyword evidence="11 24" id="KW-0418">Kinase</keyword>
<dbReference type="SUPFAM" id="SSF55785">
    <property type="entry name" value="PYP-like sensor domain (PAS domain)"/>
    <property type="match status" value="1"/>
</dbReference>
<keyword evidence="9" id="KW-0732">Signal</keyword>
<dbReference type="PROSITE" id="PS50894">
    <property type="entry name" value="HPT"/>
    <property type="match status" value="1"/>
</dbReference>
<dbReference type="SUPFAM" id="SSF47226">
    <property type="entry name" value="Histidine-containing phosphotransfer domain, HPT domain"/>
    <property type="match status" value="1"/>
</dbReference>
<dbReference type="InterPro" id="IPR005467">
    <property type="entry name" value="His_kinase_dom"/>
</dbReference>
<dbReference type="InterPro" id="IPR036097">
    <property type="entry name" value="HisK_dim/P_sf"/>
</dbReference>
<evidence type="ECO:0000256" key="8">
    <source>
        <dbReference type="ARBA" id="ARBA00022692"/>
    </source>
</evidence>
<dbReference type="GO" id="GO:0005524">
    <property type="term" value="F:ATP binding"/>
    <property type="evidence" value="ECO:0007669"/>
    <property type="project" value="UniProtKB-KW"/>
</dbReference>
<keyword evidence="4" id="KW-1003">Cell membrane</keyword>
<dbReference type="CDD" id="cd13707">
    <property type="entry name" value="PBP2_BvgS_D2"/>
    <property type="match status" value="1"/>
</dbReference>
<evidence type="ECO:0000256" key="14">
    <source>
        <dbReference type="ARBA" id="ARBA00023012"/>
    </source>
</evidence>
<dbReference type="Gene3D" id="3.40.50.2300">
    <property type="match status" value="1"/>
</dbReference>
<dbReference type="InterPro" id="IPR001638">
    <property type="entry name" value="Solute-binding_3/MltF_N"/>
</dbReference>
<organism evidence="24 25">
    <name type="scientific">Candidatus Pantoea floridensis</name>
    <dbReference type="NCBI Taxonomy" id="1938870"/>
    <lineage>
        <taxon>Bacteria</taxon>
        <taxon>Pseudomonadati</taxon>
        <taxon>Pseudomonadota</taxon>
        <taxon>Gammaproteobacteria</taxon>
        <taxon>Enterobacterales</taxon>
        <taxon>Erwiniaceae</taxon>
        <taxon>Pantoea</taxon>
    </lineage>
</organism>
<feature type="domain" description="Histidine kinase" evidence="19">
    <location>
        <begin position="728"/>
        <end position="948"/>
    </location>
</feature>
<evidence type="ECO:0000256" key="13">
    <source>
        <dbReference type="ARBA" id="ARBA00022989"/>
    </source>
</evidence>
<dbReference type="InterPro" id="IPR036641">
    <property type="entry name" value="HPT_dom_sf"/>
</dbReference>
<evidence type="ECO:0000313" key="24">
    <source>
        <dbReference type="EMBL" id="SOD39528.1"/>
    </source>
</evidence>
<sequence length="1214" mass="134538">MKSLLYKVALPVMVFLALLILHDEAIPAAERPMDLTLLSRSPQLKHPPTQSLNAVQQQWLASKTQLVVGIALPQYPPFTVINNKSEFEGITADYIGLMATLIGKPIKVKVYANQNAAYEALENGNVDLLGGMTQFEKPNEHLTLTQPYATEQAIMAMRSNASRTLSSDLAGENIAMAAGYLPLAWVQQQFPHASIQTYPSYQQAIGAVAFGDADVFLGDLYPISRNFLNNIRVVGLADFPAKTLAFATRPDNVLLKQILDIALAEVSNEERLNILQRWHVGRSASVLNQQIFELTESERQWIRQHRKVRVAAIDGFAPLTFTDDDGNYRGITIDVLSQIRLRTGLDFEIKSAGSVDEMQSLLQQGDVDMIGALTPSPQRKNGLNFSRAYFTSAFVMVVRQQANAPRNLSDLGRKKLAVINGTRMADTLRSQYPDIQIVNASNANDALAMLSRGQVDAAINTLANTEYQIARYYRNRMRISATLGESPAFISFGIPPQSHELQQIIDKVMLSIPPDEMDVIGNLWRPNNMVASENFWRENRVAILTGSAFAAALIMVSLLWAIWLRRQIRIKSRIQRELNDQLEFMHDMINGTPNATYIRDASGRLTQCNDSFLQDLGATREQVINQSLLSSNLFADEQQTQRYIHDFYQVLSSGQPLFKDRTFQHLGSGQLKTIFHWILPYRDAEGRVKGVIGGWLDISERRQLLEALNLAKEEAEAASRAKTQFLSTMSHEIRTPLNAVLGMLELARKSADKNRVDHQALDVASDAANELVELLGDILDVARIEAGKLTLQPERANLQQLCKSVVRIFQGMAEQKSLSLTLEMQPDCGEDVLIDPLRFKQILSNLIGNALKFTAQGGVSVAVRIEQQARWHIALSVSDSGKGISREDQARLFAPFSQVGSHGEQTQRGTGLGLIICKTLCEKMDGSISLESQPGMGTRIDVQLFADRLPQEEPQQEPVSVASAQRHSSLRILIADDFRANRLLLTRQLQFLGHQVLEASDGRQALHLWRQQPLDVVITDCCMPEMDGYALAQAIRAEEALRNGSACTILGFTANALPEEIIRCREAGMDGCMFKPSTLEDLQRWLDPVTRQPVPEALPGNDDVSDAMRKLAGGDATLVSELMQEMLASYQQDMLALTAALADDDRDALLELAHKVKGSAWLTGSAELVARCVELEISCHAPSPLRKEIAEAGRALLAEIRRALNTLSSAPPSN</sequence>
<keyword evidence="6 17" id="KW-0597">Phosphoprotein</keyword>
<keyword evidence="13 18" id="KW-1133">Transmembrane helix</keyword>
<proteinExistence type="predicted"/>
<accession>A0A286BZH6</accession>
<keyword evidence="10" id="KW-0547">Nucleotide-binding</keyword>
<dbReference type="PANTHER" id="PTHR43047">
    <property type="entry name" value="TWO-COMPONENT HISTIDINE PROTEIN KINASE"/>
    <property type="match status" value="1"/>
</dbReference>
<dbReference type="InterPro" id="IPR049871">
    <property type="entry name" value="BvgS-like_periplasmic2"/>
</dbReference>
<feature type="modified residue" description="4-aspartylphosphate" evidence="17">
    <location>
        <position position="1020"/>
    </location>
</feature>
<evidence type="ECO:0000256" key="15">
    <source>
        <dbReference type="ARBA" id="ARBA00023136"/>
    </source>
</evidence>
<feature type="transmembrane region" description="Helical" evidence="18">
    <location>
        <begin position="541"/>
        <end position="564"/>
    </location>
</feature>
<dbReference type="Pfam" id="PF02518">
    <property type="entry name" value="HATPase_c"/>
    <property type="match status" value="1"/>
</dbReference>
<comment type="subcellular location">
    <subcellularLocation>
        <location evidence="2">Cell inner membrane</location>
        <topology evidence="2">Multi-pass membrane protein</topology>
    </subcellularLocation>
</comment>
<dbReference type="InterPro" id="IPR003594">
    <property type="entry name" value="HATPase_dom"/>
</dbReference>
<dbReference type="CDD" id="cd13705">
    <property type="entry name" value="PBP2_BvgS_D1"/>
    <property type="match status" value="1"/>
</dbReference>
<dbReference type="InterPro" id="IPR000700">
    <property type="entry name" value="PAS-assoc_C"/>
</dbReference>
<dbReference type="InterPro" id="IPR011006">
    <property type="entry name" value="CheY-like_superfamily"/>
</dbReference>